<feature type="non-terminal residue" evidence="2">
    <location>
        <position position="58"/>
    </location>
</feature>
<accession>A0A820QCP1</accession>
<name>A0A820QCP1_9BILA</name>
<reference evidence="2" key="1">
    <citation type="submission" date="2021-02" db="EMBL/GenBank/DDBJ databases">
        <authorList>
            <person name="Nowell W R."/>
        </authorList>
    </citation>
    <scope>NUCLEOTIDE SEQUENCE</scope>
</reference>
<evidence type="ECO:0000313" key="2">
    <source>
        <dbReference type="EMBL" id="CAF4417157.1"/>
    </source>
</evidence>
<feature type="region of interest" description="Disordered" evidence="1">
    <location>
        <begin position="1"/>
        <end position="58"/>
    </location>
</feature>
<dbReference type="AlphaFoldDB" id="A0A820QCP1"/>
<proteinExistence type="predicted"/>
<protein>
    <submittedName>
        <fullName evidence="2">Uncharacterized protein</fullName>
    </submittedName>
</protein>
<feature type="non-terminal residue" evidence="2">
    <location>
        <position position="1"/>
    </location>
</feature>
<feature type="compositionally biased region" description="Acidic residues" evidence="1">
    <location>
        <begin position="12"/>
        <end position="26"/>
    </location>
</feature>
<sequence>NRRVSQMIQDALDADDEDEDDDDDAVENINNSDDVTQNDVAQTDDGDILREKSTIHRD</sequence>
<evidence type="ECO:0000256" key="1">
    <source>
        <dbReference type="SAM" id="MobiDB-lite"/>
    </source>
</evidence>
<evidence type="ECO:0000313" key="3">
    <source>
        <dbReference type="Proteomes" id="UP000663881"/>
    </source>
</evidence>
<feature type="compositionally biased region" description="Polar residues" evidence="1">
    <location>
        <begin position="28"/>
        <end position="41"/>
    </location>
</feature>
<dbReference type="Proteomes" id="UP000663881">
    <property type="component" value="Unassembled WGS sequence"/>
</dbReference>
<feature type="compositionally biased region" description="Basic and acidic residues" evidence="1">
    <location>
        <begin position="47"/>
        <end position="58"/>
    </location>
</feature>
<comment type="caution">
    <text evidence="2">The sequence shown here is derived from an EMBL/GenBank/DDBJ whole genome shotgun (WGS) entry which is preliminary data.</text>
</comment>
<dbReference type="EMBL" id="CAJOAY010030105">
    <property type="protein sequence ID" value="CAF4417157.1"/>
    <property type="molecule type" value="Genomic_DNA"/>
</dbReference>
<organism evidence="2 3">
    <name type="scientific">Adineta steineri</name>
    <dbReference type="NCBI Taxonomy" id="433720"/>
    <lineage>
        <taxon>Eukaryota</taxon>
        <taxon>Metazoa</taxon>
        <taxon>Spiralia</taxon>
        <taxon>Gnathifera</taxon>
        <taxon>Rotifera</taxon>
        <taxon>Eurotatoria</taxon>
        <taxon>Bdelloidea</taxon>
        <taxon>Adinetida</taxon>
        <taxon>Adinetidae</taxon>
        <taxon>Adineta</taxon>
    </lineage>
</organism>
<gene>
    <name evidence="2" type="ORF">OKA104_LOCUS52305</name>
</gene>